<feature type="transmembrane region" description="Helical" evidence="7">
    <location>
        <begin position="69"/>
        <end position="88"/>
    </location>
</feature>
<dbReference type="HOGENOM" id="CLU_025356_1_1_1"/>
<keyword evidence="9" id="KW-1185">Reference proteome</keyword>
<dbReference type="AlphaFoldDB" id="G1LSA3"/>
<gene>
    <name evidence="8" type="primary">UNC93A</name>
</gene>
<evidence type="ECO:0000313" key="9">
    <source>
        <dbReference type="Proteomes" id="UP000008912"/>
    </source>
</evidence>
<protein>
    <recommendedName>
        <fullName evidence="6">Protein unc-93 homolog A</fullName>
    </recommendedName>
</protein>
<evidence type="ECO:0000256" key="6">
    <source>
        <dbReference type="ARBA" id="ARBA00040854"/>
    </source>
</evidence>
<reference evidence="8 9" key="1">
    <citation type="journal article" date="2010" name="Nature">
        <title>The sequence and de novo assembly of the giant panda genome.</title>
        <authorList>
            <person name="Li R."/>
            <person name="Fan W."/>
            <person name="Tian G."/>
            <person name="Zhu H."/>
            <person name="He L."/>
            <person name="Cai J."/>
            <person name="Huang Q."/>
            <person name="Cai Q."/>
            <person name="Li B."/>
            <person name="Bai Y."/>
            <person name="Zhang Z."/>
            <person name="Zhang Y."/>
            <person name="Wang W."/>
            <person name="Li J."/>
            <person name="Wei F."/>
            <person name="Li H."/>
            <person name="Jian M."/>
            <person name="Li J."/>
            <person name="Zhang Z."/>
            <person name="Nielsen R."/>
            <person name="Li D."/>
            <person name="Gu W."/>
            <person name="Yang Z."/>
            <person name="Xuan Z."/>
            <person name="Ryder O.A."/>
            <person name="Leung F.C."/>
            <person name="Zhou Y."/>
            <person name="Cao J."/>
            <person name="Sun X."/>
            <person name="Fu Y."/>
            <person name="Fang X."/>
            <person name="Guo X."/>
            <person name="Wang B."/>
            <person name="Hou R."/>
            <person name="Shen F."/>
            <person name="Mu B."/>
            <person name="Ni P."/>
            <person name="Lin R."/>
            <person name="Qian W."/>
            <person name="Wang G."/>
            <person name="Yu C."/>
            <person name="Nie W."/>
            <person name="Wang J."/>
            <person name="Wu Z."/>
            <person name="Liang H."/>
            <person name="Min J."/>
            <person name="Wu Q."/>
            <person name="Cheng S."/>
            <person name="Ruan J."/>
            <person name="Wang M."/>
            <person name="Shi Z."/>
            <person name="Wen M."/>
            <person name="Liu B."/>
            <person name="Ren X."/>
            <person name="Zheng H."/>
            <person name="Dong D."/>
            <person name="Cook K."/>
            <person name="Shan G."/>
            <person name="Zhang H."/>
            <person name="Kosiol C."/>
            <person name="Xie X."/>
            <person name="Lu Z."/>
            <person name="Zheng H."/>
            <person name="Li Y."/>
            <person name="Steiner C.C."/>
            <person name="Lam T.T."/>
            <person name="Lin S."/>
            <person name="Zhang Q."/>
            <person name="Li G."/>
            <person name="Tian J."/>
            <person name="Gong T."/>
            <person name="Liu H."/>
            <person name="Zhang D."/>
            <person name="Fang L."/>
            <person name="Ye C."/>
            <person name="Zhang J."/>
            <person name="Hu W."/>
            <person name="Xu A."/>
            <person name="Ren Y."/>
            <person name="Zhang G."/>
            <person name="Bruford M.W."/>
            <person name="Li Q."/>
            <person name="Ma L."/>
            <person name="Guo Y."/>
            <person name="An N."/>
            <person name="Hu Y."/>
            <person name="Zheng Y."/>
            <person name="Shi Y."/>
            <person name="Li Z."/>
            <person name="Liu Q."/>
            <person name="Chen Y."/>
            <person name="Zhao J."/>
            <person name="Qu N."/>
            <person name="Zhao S."/>
            <person name="Tian F."/>
            <person name="Wang X."/>
            <person name="Wang H."/>
            <person name="Xu L."/>
            <person name="Liu X."/>
            <person name="Vinar T."/>
            <person name="Wang Y."/>
            <person name="Lam T.W."/>
            <person name="Yiu S.M."/>
            <person name="Liu S."/>
            <person name="Zhang H."/>
            <person name="Li D."/>
            <person name="Huang Y."/>
            <person name="Wang X."/>
            <person name="Yang G."/>
            <person name="Jiang Z."/>
            <person name="Wang J."/>
            <person name="Qin N."/>
            <person name="Li L."/>
            <person name="Li J."/>
            <person name="Bolund L."/>
            <person name="Kristiansen K."/>
            <person name="Wong G.K."/>
            <person name="Olson M."/>
            <person name="Zhang X."/>
            <person name="Li S."/>
            <person name="Yang H."/>
            <person name="Wang J."/>
            <person name="Wang J."/>
        </authorList>
    </citation>
    <scope>NUCLEOTIDE SEQUENCE [LARGE SCALE GENOMIC DNA]</scope>
</reference>
<dbReference type="STRING" id="9646.ENSAMEP00000009941"/>
<feature type="transmembrane region" description="Helical" evidence="7">
    <location>
        <begin position="256"/>
        <end position="274"/>
    </location>
</feature>
<dbReference type="PANTHER" id="PTHR19444">
    <property type="entry name" value="UNC-93 RELATED"/>
    <property type="match status" value="1"/>
</dbReference>
<dbReference type="InterPro" id="IPR036259">
    <property type="entry name" value="MFS_trans_sf"/>
</dbReference>
<evidence type="ECO:0000256" key="2">
    <source>
        <dbReference type="ARBA" id="ARBA00009172"/>
    </source>
</evidence>
<dbReference type="Gene3D" id="1.20.1250.20">
    <property type="entry name" value="MFS general substrate transporter like domains"/>
    <property type="match status" value="1"/>
</dbReference>
<feature type="transmembrane region" description="Helical" evidence="7">
    <location>
        <begin position="94"/>
        <end position="117"/>
    </location>
</feature>
<reference evidence="8" key="2">
    <citation type="submission" date="2025-08" db="UniProtKB">
        <authorList>
            <consortium name="Ensembl"/>
        </authorList>
    </citation>
    <scope>IDENTIFICATION</scope>
</reference>
<evidence type="ECO:0000256" key="3">
    <source>
        <dbReference type="ARBA" id="ARBA00022692"/>
    </source>
</evidence>
<reference evidence="8" key="3">
    <citation type="submission" date="2025-09" db="UniProtKB">
        <authorList>
            <consortium name="Ensembl"/>
        </authorList>
    </citation>
    <scope>IDENTIFICATION</scope>
</reference>
<proteinExistence type="inferred from homology"/>
<keyword evidence="4 7" id="KW-1133">Transmembrane helix</keyword>
<evidence type="ECO:0000256" key="7">
    <source>
        <dbReference type="SAM" id="Phobius"/>
    </source>
</evidence>
<evidence type="ECO:0000256" key="1">
    <source>
        <dbReference type="ARBA" id="ARBA00004141"/>
    </source>
</evidence>
<evidence type="ECO:0000256" key="4">
    <source>
        <dbReference type="ARBA" id="ARBA00022989"/>
    </source>
</evidence>
<comment type="subcellular location">
    <subcellularLocation>
        <location evidence="1">Membrane</location>
        <topology evidence="1">Multi-pass membrane protein</topology>
    </subcellularLocation>
</comment>
<evidence type="ECO:0000313" key="8">
    <source>
        <dbReference type="Ensembl" id="ENSAMEP00000009941.2"/>
    </source>
</evidence>
<evidence type="ECO:0000256" key="5">
    <source>
        <dbReference type="ARBA" id="ARBA00023136"/>
    </source>
</evidence>
<dbReference type="InParanoid" id="G1LSA3"/>
<dbReference type="eggNOG" id="KOG3097">
    <property type="taxonomic scope" value="Eukaryota"/>
</dbReference>
<feature type="transmembrane region" description="Helical" evidence="7">
    <location>
        <begin position="328"/>
        <end position="345"/>
    </location>
</feature>
<name>G1LSA3_AILME</name>
<dbReference type="Pfam" id="PF05978">
    <property type="entry name" value="UNC-93"/>
    <property type="match status" value="1"/>
</dbReference>
<comment type="similarity">
    <text evidence="2">Belongs to the unc-93 family.</text>
</comment>
<dbReference type="InterPro" id="IPR051951">
    <property type="entry name" value="UNC-93_regulatory"/>
</dbReference>
<dbReference type="Ensembl" id="ENSAMET00000010377.2">
    <property type="protein sequence ID" value="ENSAMEP00000009941.2"/>
    <property type="gene ID" value="ENSAMEG00000009446.2"/>
</dbReference>
<keyword evidence="5 7" id="KW-0472">Membrane</keyword>
<dbReference type="GeneTree" id="ENSGT00530000063359"/>
<feature type="transmembrane region" description="Helical" evidence="7">
    <location>
        <begin position="137"/>
        <end position="160"/>
    </location>
</feature>
<accession>G1LSA3</accession>
<dbReference type="InterPro" id="IPR010291">
    <property type="entry name" value="Ion_channel_UNC-93"/>
</dbReference>
<dbReference type="GO" id="GO:0016020">
    <property type="term" value="C:membrane"/>
    <property type="evidence" value="ECO:0007669"/>
    <property type="project" value="UniProtKB-SubCell"/>
</dbReference>
<dbReference type="PANTHER" id="PTHR19444:SF13">
    <property type="entry name" value="PROTEIN UNC-93 HOMOLOG A"/>
    <property type="match status" value="1"/>
</dbReference>
<organism evidence="8 9">
    <name type="scientific">Ailuropoda melanoleuca</name>
    <name type="common">Giant panda</name>
    <dbReference type="NCBI Taxonomy" id="9646"/>
    <lineage>
        <taxon>Eukaryota</taxon>
        <taxon>Metazoa</taxon>
        <taxon>Chordata</taxon>
        <taxon>Craniata</taxon>
        <taxon>Vertebrata</taxon>
        <taxon>Euteleostomi</taxon>
        <taxon>Mammalia</taxon>
        <taxon>Eutheria</taxon>
        <taxon>Laurasiatheria</taxon>
        <taxon>Carnivora</taxon>
        <taxon>Caniformia</taxon>
        <taxon>Ursidae</taxon>
        <taxon>Ailuropoda</taxon>
    </lineage>
</organism>
<feature type="transmembrane region" description="Helical" evidence="7">
    <location>
        <begin position="357"/>
        <end position="375"/>
    </location>
</feature>
<sequence length="427" mass="46975">MERSLKNVLVVSFGFLLLFTAYGGLQSLQSSLYSEEGLGVTALSTLYGGMLLSSMFLPPLLIKKFGCKWTIVISMCCYVAFSLGNFYASWYTLIPTSILLGLGAAPLWSAQCTYLTIMGNTQAEKVGKVGRDVVNQYFGIFFLIFQSSGVWGNLISSLVFGQTPTQEAIPEEQLLSCGASDCLMATASTNSTQRPSQTLIYTLLGIYTGIGVLAVLLVAVFLEPIKDAQQKSEGEKELPFWSTLLSTFRLLRDRRLRLLVLLPLYSGFEQAFLAGDYTRVRGSWAGCASIFNFLRNLRTVLQSGCTSLHSRQQCKRVPLSPHPHQHPLFLVLLILAILTVLYGVLFEKNKEAAFASYRLWEALGFVIAFGYSTFLCVNIKLHILLGVLGLAMLAYGTVEYLEAKTLARPVATEQTKPADGAETETAM</sequence>
<keyword evidence="3 7" id="KW-0812">Transmembrane</keyword>
<feature type="transmembrane region" description="Helical" evidence="7">
    <location>
        <begin position="39"/>
        <end position="57"/>
    </location>
</feature>
<feature type="transmembrane region" description="Helical" evidence="7">
    <location>
        <begin position="381"/>
        <end position="398"/>
    </location>
</feature>
<feature type="transmembrane region" description="Helical" evidence="7">
    <location>
        <begin position="199"/>
        <end position="222"/>
    </location>
</feature>
<dbReference type="SUPFAM" id="SSF103473">
    <property type="entry name" value="MFS general substrate transporter"/>
    <property type="match status" value="1"/>
</dbReference>
<dbReference type="Proteomes" id="UP000008912">
    <property type="component" value="Unassembled WGS sequence"/>
</dbReference>